<feature type="domain" description="S1 motif" evidence="2">
    <location>
        <begin position="10"/>
        <end position="82"/>
    </location>
</feature>
<gene>
    <name evidence="3" type="ORF">CFX1CAM_0304</name>
</gene>
<dbReference type="Pfam" id="PF00575">
    <property type="entry name" value="S1"/>
    <property type="match status" value="2"/>
</dbReference>
<evidence type="ECO:0000259" key="2">
    <source>
        <dbReference type="PROSITE" id="PS50126"/>
    </source>
</evidence>
<feature type="region of interest" description="Disordered" evidence="1">
    <location>
        <begin position="168"/>
        <end position="247"/>
    </location>
</feature>
<keyword evidence="3" id="KW-0689">Ribosomal protein</keyword>
<dbReference type="AlphaFoldDB" id="A0A1Y6K5S7"/>
<dbReference type="InterPro" id="IPR012340">
    <property type="entry name" value="NA-bd_OB-fold"/>
</dbReference>
<dbReference type="RefSeq" id="WP_087861310.1">
    <property type="nucleotide sequence ID" value="NZ_LT859958.1"/>
</dbReference>
<protein>
    <submittedName>
        <fullName evidence="3">30S ribosomal protein S1</fullName>
    </submittedName>
</protein>
<dbReference type="Proteomes" id="UP000195514">
    <property type="component" value="Chromosome I"/>
</dbReference>
<dbReference type="SUPFAM" id="SSF50249">
    <property type="entry name" value="Nucleic acid-binding proteins"/>
    <property type="match status" value="2"/>
</dbReference>
<feature type="domain" description="S1 motif" evidence="2">
    <location>
        <begin position="95"/>
        <end position="164"/>
    </location>
</feature>
<dbReference type="OrthoDB" id="9810507at2"/>
<dbReference type="EMBL" id="LT859958">
    <property type="protein sequence ID" value="SMX53370.1"/>
    <property type="molecule type" value="Genomic_DNA"/>
</dbReference>
<sequence>MEQVKEVKAKERYTGTVLKTTLQGALVNIGSQIPAFIHISQAVRKDDPGKPLNSIEEVLVEGQQEDFWVKRVRKDRIELTMKEPIKLEWREIKPGMTVTGTVIRLETFGVFLEIGAERPGLIHISELSHSYVRTPGEVVREGDEIDAQVLEVNRRKRQIKLSVKALLEVPAPPEEEPQASDKEKPEEEPEPEPELTAMEIALRQALEKSESNEASHSKQKPRKKKDTESDQDEILARTLEKKFGKDA</sequence>
<keyword evidence="4" id="KW-1185">Reference proteome</keyword>
<evidence type="ECO:0000256" key="1">
    <source>
        <dbReference type="SAM" id="MobiDB-lite"/>
    </source>
</evidence>
<dbReference type="SMART" id="SM00316">
    <property type="entry name" value="S1"/>
    <property type="match status" value="2"/>
</dbReference>
<dbReference type="KEGG" id="abat:CFX1CAM_0304"/>
<keyword evidence="3" id="KW-0687">Ribonucleoprotein</keyword>
<feature type="compositionally biased region" description="Basic and acidic residues" evidence="1">
    <location>
        <begin position="205"/>
        <end position="216"/>
    </location>
</feature>
<dbReference type="GO" id="GO:0003735">
    <property type="term" value="F:structural constituent of ribosome"/>
    <property type="evidence" value="ECO:0007669"/>
    <property type="project" value="TreeGrafter"/>
</dbReference>
<accession>A0A1Y6K5S7</accession>
<feature type="compositionally biased region" description="Basic and acidic residues" evidence="1">
    <location>
        <begin position="234"/>
        <end position="247"/>
    </location>
</feature>
<proteinExistence type="predicted"/>
<name>A0A1Y6K5S7_9CHLR</name>
<dbReference type="GO" id="GO:0005737">
    <property type="term" value="C:cytoplasm"/>
    <property type="evidence" value="ECO:0007669"/>
    <property type="project" value="UniProtKB-ARBA"/>
</dbReference>
<reference evidence="4" key="1">
    <citation type="submission" date="2017-05" db="EMBL/GenBank/DDBJ databases">
        <authorList>
            <person name="Kirkegaard R."/>
            <person name="Mcilroy J S."/>
        </authorList>
    </citation>
    <scope>NUCLEOTIDE SEQUENCE [LARGE SCALE GENOMIC DNA]</scope>
</reference>
<dbReference type="FunFam" id="2.40.50.140:FF:000051">
    <property type="entry name" value="RNA-binding transcriptional accessory protein"/>
    <property type="match status" value="1"/>
</dbReference>
<evidence type="ECO:0000313" key="4">
    <source>
        <dbReference type="Proteomes" id="UP000195514"/>
    </source>
</evidence>
<dbReference type="InterPro" id="IPR050437">
    <property type="entry name" value="Ribos_protein_bS1-like"/>
</dbReference>
<dbReference type="GO" id="GO:0003729">
    <property type="term" value="F:mRNA binding"/>
    <property type="evidence" value="ECO:0007669"/>
    <property type="project" value="TreeGrafter"/>
</dbReference>
<dbReference type="Gene3D" id="2.40.50.140">
    <property type="entry name" value="Nucleic acid-binding proteins"/>
    <property type="match status" value="2"/>
</dbReference>
<dbReference type="PANTHER" id="PTHR10724">
    <property type="entry name" value="30S RIBOSOMAL PROTEIN S1"/>
    <property type="match status" value="1"/>
</dbReference>
<organism evidence="3 4">
    <name type="scientific">Candidatus Brevifilum fermentans</name>
    <dbReference type="NCBI Taxonomy" id="1986204"/>
    <lineage>
        <taxon>Bacteria</taxon>
        <taxon>Bacillati</taxon>
        <taxon>Chloroflexota</taxon>
        <taxon>Anaerolineae</taxon>
        <taxon>Anaerolineales</taxon>
        <taxon>Anaerolineaceae</taxon>
        <taxon>Candidatus Brevifilum</taxon>
    </lineage>
</organism>
<dbReference type="GO" id="GO:0006412">
    <property type="term" value="P:translation"/>
    <property type="evidence" value="ECO:0007669"/>
    <property type="project" value="TreeGrafter"/>
</dbReference>
<dbReference type="InterPro" id="IPR003029">
    <property type="entry name" value="S1_domain"/>
</dbReference>
<evidence type="ECO:0000313" key="3">
    <source>
        <dbReference type="EMBL" id="SMX53370.1"/>
    </source>
</evidence>
<dbReference type="GO" id="GO:0005840">
    <property type="term" value="C:ribosome"/>
    <property type="evidence" value="ECO:0007669"/>
    <property type="project" value="UniProtKB-KW"/>
</dbReference>
<dbReference type="PROSITE" id="PS50126">
    <property type="entry name" value="S1"/>
    <property type="match status" value="2"/>
</dbReference>